<dbReference type="Proteomes" id="UP000308600">
    <property type="component" value="Unassembled WGS sequence"/>
</dbReference>
<dbReference type="EMBL" id="ML208307">
    <property type="protein sequence ID" value="TFK70809.1"/>
    <property type="molecule type" value="Genomic_DNA"/>
</dbReference>
<gene>
    <name evidence="1" type="ORF">BDN72DRAFT_896144</name>
</gene>
<name>A0ACD3AYQ4_9AGAR</name>
<evidence type="ECO:0000313" key="1">
    <source>
        <dbReference type="EMBL" id="TFK70809.1"/>
    </source>
</evidence>
<accession>A0ACD3AYQ4</accession>
<protein>
    <submittedName>
        <fullName evidence="1">Uncharacterized protein</fullName>
    </submittedName>
</protein>
<keyword evidence="2" id="KW-1185">Reference proteome</keyword>
<sequence length="506" mass="57207">MEDAIERDDLIDRASAAESNQYRGCTPEQKEKYRNIVRHWNVPKTKTFLYPRDVKEDENDAMEELRQCDSIFLVAPLAEKQGQGRNLLLPELPYIWLRVDSRFDSDPLLSQQDVDEGEDQAEEGGSLVDGQDHSNGTIADTEDNDDNVDGLEEQTGKTDEAEALPKHAMNNGEDGGIKMSVIDVIQSVIKARYPTQDLDWLDDHPPSQPSDFTLDGHGDEPPLQEDTTFSPWKDWTMPPPDSLEVYTMTDHSQTHFAARVRYNNRFLLGERLHVRVVPVNVERMTNLKLGEAGLFREYQIMKTTQERNPDAFRVYGIFGYKHLVDANIACPDTGGSCYRLATTSRADREVVPIRYYAILTTPIGDAIDDTHEQLTIKQIQAFTNTLLDGHTEGYLHGDMNHSGQNLRILADGSTLIIGWRDGTKHDADDNTFKEGKHRELQKFGAYLTKRAAKINEAVPQSNQVKKNSKRKAKPEDRVSQDRELKKLVLLSTGDAEPEGSGLIRED</sequence>
<reference evidence="1 2" key="1">
    <citation type="journal article" date="2019" name="Nat. Ecol. Evol.">
        <title>Megaphylogeny resolves global patterns of mushroom evolution.</title>
        <authorList>
            <person name="Varga T."/>
            <person name="Krizsan K."/>
            <person name="Foldi C."/>
            <person name="Dima B."/>
            <person name="Sanchez-Garcia M."/>
            <person name="Sanchez-Ramirez S."/>
            <person name="Szollosi G.J."/>
            <person name="Szarkandi J.G."/>
            <person name="Papp V."/>
            <person name="Albert L."/>
            <person name="Andreopoulos W."/>
            <person name="Angelini C."/>
            <person name="Antonin V."/>
            <person name="Barry K.W."/>
            <person name="Bougher N.L."/>
            <person name="Buchanan P."/>
            <person name="Buyck B."/>
            <person name="Bense V."/>
            <person name="Catcheside P."/>
            <person name="Chovatia M."/>
            <person name="Cooper J."/>
            <person name="Damon W."/>
            <person name="Desjardin D."/>
            <person name="Finy P."/>
            <person name="Geml J."/>
            <person name="Haridas S."/>
            <person name="Hughes K."/>
            <person name="Justo A."/>
            <person name="Karasinski D."/>
            <person name="Kautmanova I."/>
            <person name="Kiss B."/>
            <person name="Kocsube S."/>
            <person name="Kotiranta H."/>
            <person name="LaButti K.M."/>
            <person name="Lechner B.E."/>
            <person name="Liimatainen K."/>
            <person name="Lipzen A."/>
            <person name="Lukacs Z."/>
            <person name="Mihaltcheva S."/>
            <person name="Morgado L.N."/>
            <person name="Niskanen T."/>
            <person name="Noordeloos M.E."/>
            <person name="Ohm R.A."/>
            <person name="Ortiz-Santana B."/>
            <person name="Ovrebo C."/>
            <person name="Racz N."/>
            <person name="Riley R."/>
            <person name="Savchenko A."/>
            <person name="Shiryaev A."/>
            <person name="Soop K."/>
            <person name="Spirin V."/>
            <person name="Szebenyi C."/>
            <person name="Tomsovsky M."/>
            <person name="Tulloss R.E."/>
            <person name="Uehling J."/>
            <person name="Grigoriev I.V."/>
            <person name="Vagvolgyi C."/>
            <person name="Papp T."/>
            <person name="Martin F.M."/>
            <person name="Miettinen O."/>
            <person name="Hibbett D.S."/>
            <person name="Nagy L.G."/>
        </authorList>
    </citation>
    <scope>NUCLEOTIDE SEQUENCE [LARGE SCALE GENOMIC DNA]</scope>
    <source>
        <strain evidence="1 2">NL-1719</strain>
    </source>
</reference>
<evidence type="ECO:0000313" key="2">
    <source>
        <dbReference type="Proteomes" id="UP000308600"/>
    </source>
</evidence>
<organism evidence="1 2">
    <name type="scientific">Pluteus cervinus</name>
    <dbReference type="NCBI Taxonomy" id="181527"/>
    <lineage>
        <taxon>Eukaryota</taxon>
        <taxon>Fungi</taxon>
        <taxon>Dikarya</taxon>
        <taxon>Basidiomycota</taxon>
        <taxon>Agaricomycotina</taxon>
        <taxon>Agaricomycetes</taxon>
        <taxon>Agaricomycetidae</taxon>
        <taxon>Agaricales</taxon>
        <taxon>Pluteineae</taxon>
        <taxon>Pluteaceae</taxon>
        <taxon>Pluteus</taxon>
    </lineage>
</organism>
<proteinExistence type="predicted"/>